<comment type="caution">
    <text evidence="2">The sequence shown here is derived from an EMBL/GenBank/DDBJ whole genome shotgun (WGS) entry which is preliminary data.</text>
</comment>
<organism evidence="2 3">
    <name type="scientific">Streptomyces umbrinus</name>
    <dbReference type="NCBI Taxonomy" id="67370"/>
    <lineage>
        <taxon>Bacteria</taxon>
        <taxon>Bacillati</taxon>
        <taxon>Actinomycetota</taxon>
        <taxon>Actinomycetes</taxon>
        <taxon>Kitasatosporales</taxon>
        <taxon>Streptomycetaceae</taxon>
        <taxon>Streptomyces</taxon>
        <taxon>Streptomyces phaeochromogenes group</taxon>
    </lineage>
</organism>
<protein>
    <submittedName>
        <fullName evidence="2">Uncharacterized protein</fullName>
    </submittedName>
</protein>
<name>A0ABU0T671_9ACTN</name>
<dbReference type="Proteomes" id="UP001230328">
    <property type="component" value="Unassembled WGS sequence"/>
</dbReference>
<dbReference type="RefSeq" id="WP_307527352.1">
    <property type="nucleotide sequence ID" value="NZ_JAUSZI010000002.1"/>
</dbReference>
<evidence type="ECO:0000313" key="2">
    <source>
        <dbReference type="EMBL" id="MDQ1031304.1"/>
    </source>
</evidence>
<gene>
    <name evidence="2" type="ORF">QF035_008886</name>
</gene>
<evidence type="ECO:0000313" key="3">
    <source>
        <dbReference type="Proteomes" id="UP001230328"/>
    </source>
</evidence>
<proteinExistence type="predicted"/>
<sequence length="239" mass="25631">MLVGARIELTARIDALGSTAHPGEQGVIQEIHAGGHYTVRMDNGHTQFPRRNEMTSPGSRDAQLLGRARAALAQLGEGPTAPGRPDGSDLNGWSTGTPEIDRTTLAWAAAFTLLTDHQPDARPLAHVAGADAVLREEGVRGIATLQSNLAGGAPVDHRFTRCAYCGGHGEDPTFPTCEERGCLPKYEFVGHDHGCPVCGGEMWEPDWYGEQQIRYCDGLLADALPPAPPGRLVRLLRRA</sequence>
<feature type="region of interest" description="Disordered" evidence="1">
    <location>
        <begin position="76"/>
        <end position="97"/>
    </location>
</feature>
<dbReference type="EMBL" id="JAUSZI010000002">
    <property type="protein sequence ID" value="MDQ1031304.1"/>
    <property type="molecule type" value="Genomic_DNA"/>
</dbReference>
<accession>A0ABU0T671</accession>
<keyword evidence="3" id="KW-1185">Reference proteome</keyword>
<evidence type="ECO:0000256" key="1">
    <source>
        <dbReference type="SAM" id="MobiDB-lite"/>
    </source>
</evidence>
<reference evidence="2 3" key="1">
    <citation type="submission" date="2023-07" db="EMBL/GenBank/DDBJ databases">
        <title>Comparative genomics of wheat-associated soil bacteria to identify genetic determinants of phenazine resistance.</title>
        <authorList>
            <person name="Mouncey N."/>
        </authorList>
    </citation>
    <scope>NUCLEOTIDE SEQUENCE [LARGE SCALE GENOMIC DNA]</scope>
    <source>
        <strain evidence="2 3">V2I4</strain>
    </source>
</reference>